<gene>
    <name evidence="2" type="ORF">KSP40_PGU000033</name>
</gene>
<organism evidence="2 3">
    <name type="scientific">Platanthera guangdongensis</name>
    <dbReference type="NCBI Taxonomy" id="2320717"/>
    <lineage>
        <taxon>Eukaryota</taxon>
        <taxon>Viridiplantae</taxon>
        <taxon>Streptophyta</taxon>
        <taxon>Embryophyta</taxon>
        <taxon>Tracheophyta</taxon>
        <taxon>Spermatophyta</taxon>
        <taxon>Magnoliopsida</taxon>
        <taxon>Liliopsida</taxon>
        <taxon>Asparagales</taxon>
        <taxon>Orchidaceae</taxon>
        <taxon>Orchidoideae</taxon>
        <taxon>Orchideae</taxon>
        <taxon>Orchidinae</taxon>
        <taxon>Platanthera</taxon>
    </lineage>
</organism>
<reference evidence="2 3" key="1">
    <citation type="journal article" date="2022" name="Nat. Plants">
        <title>Genomes of leafy and leafless Platanthera orchids illuminate the evolution of mycoheterotrophy.</title>
        <authorList>
            <person name="Li M.H."/>
            <person name="Liu K.W."/>
            <person name="Li Z."/>
            <person name="Lu H.C."/>
            <person name="Ye Q.L."/>
            <person name="Zhang D."/>
            <person name="Wang J.Y."/>
            <person name="Li Y.F."/>
            <person name="Zhong Z.M."/>
            <person name="Liu X."/>
            <person name="Yu X."/>
            <person name="Liu D.K."/>
            <person name="Tu X.D."/>
            <person name="Liu B."/>
            <person name="Hao Y."/>
            <person name="Liao X.Y."/>
            <person name="Jiang Y.T."/>
            <person name="Sun W.H."/>
            <person name="Chen J."/>
            <person name="Chen Y.Q."/>
            <person name="Ai Y."/>
            <person name="Zhai J.W."/>
            <person name="Wu S.S."/>
            <person name="Zhou Z."/>
            <person name="Hsiao Y.Y."/>
            <person name="Wu W.L."/>
            <person name="Chen Y.Y."/>
            <person name="Lin Y.F."/>
            <person name="Hsu J.L."/>
            <person name="Li C.Y."/>
            <person name="Wang Z.W."/>
            <person name="Zhao X."/>
            <person name="Zhong W.Y."/>
            <person name="Ma X.K."/>
            <person name="Ma L."/>
            <person name="Huang J."/>
            <person name="Chen G.Z."/>
            <person name="Huang M.Z."/>
            <person name="Huang L."/>
            <person name="Peng D.H."/>
            <person name="Luo Y.B."/>
            <person name="Zou S.Q."/>
            <person name="Chen S.P."/>
            <person name="Lan S."/>
            <person name="Tsai W.C."/>
            <person name="Van de Peer Y."/>
            <person name="Liu Z.J."/>
        </authorList>
    </citation>
    <scope>NUCLEOTIDE SEQUENCE [LARGE SCALE GENOMIC DNA]</scope>
    <source>
        <strain evidence="2">Lor288</strain>
    </source>
</reference>
<proteinExistence type="predicted"/>
<name>A0ABR2LTZ8_9ASPA</name>
<accession>A0ABR2LTZ8</accession>
<evidence type="ECO:0000313" key="3">
    <source>
        <dbReference type="Proteomes" id="UP001412067"/>
    </source>
</evidence>
<sequence length="162" mass="18714">MINTFFDIDDSIGPDDTSILSTMPKAELTVVVCTMLGFDWVNYKENALNSTCLSREAKVWLHFVNASLLPTHHLNHVQLDRIALIYCIIKVIKLNIGRIIYRLIWQKVNDKKMKHLWFPTMITVLYRATGMEYGEGDLVTQVDRHITETVVNVNIKVVFKHP</sequence>
<evidence type="ECO:0000313" key="2">
    <source>
        <dbReference type="EMBL" id="KAK8950327.1"/>
    </source>
</evidence>
<keyword evidence="3" id="KW-1185">Reference proteome</keyword>
<comment type="caution">
    <text evidence="2">The sequence shown here is derived from an EMBL/GenBank/DDBJ whole genome shotgun (WGS) entry which is preliminary data.</text>
</comment>
<dbReference type="Proteomes" id="UP001412067">
    <property type="component" value="Unassembled WGS sequence"/>
</dbReference>
<feature type="domain" description="Putative plant transposon protein" evidence="1">
    <location>
        <begin position="17"/>
        <end position="130"/>
    </location>
</feature>
<dbReference type="EMBL" id="JBBWWR010000015">
    <property type="protein sequence ID" value="KAK8950327.1"/>
    <property type="molecule type" value="Genomic_DNA"/>
</dbReference>
<evidence type="ECO:0000259" key="1">
    <source>
        <dbReference type="Pfam" id="PF20167"/>
    </source>
</evidence>
<dbReference type="Pfam" id="PF20167">
    <property type="entry name" value="Transposase_32"/>
    <property type="match status" value="1"/>
</dbReference>
<dbReference type="InterPro" id="IPR046796">
    <property type="entry name" value="Transposase_32_dom"/>
</dbReference>
<protein>
    <recommendedName>
        <fullName evidence="1">Putative plant transposon protein domain-containing protein</fullName>
    </recommendedName>
</protein>